<keyword evidence="1 6" id="KW-0645">Protease</keyword>
<dbReference type="PANTHER" id="PTHR34217:SF1">
    <property type="entry name" value="CARBOXYPEPTIDASE 1"/>
    <property type="match status" value="1"/>
</dbReference>
<evidence type="ECO:0000259" key="8">
    <source>
        <dbReference type="Pfam" id="PF08439"/>
    </source>
</evidence>
<dbReference type="InterPro" id="IPR011977">
    <property type="entry name" value="Pept_M3B_clade3"/>
</dbReference>
<evidence type="ECO:0000256" key="5">
    <source>
        <dbReference type="ARBA" id="ARBA00023049"/>
    </source>
</evidence>
<comment type="cofactor">
    <cofactor evidence="6">
        <name>Zn(2+)</name>
        <dbReference type="ChEBI" id="CHEBI:29105"/>
    </cofactor>
    <text evidence="6">Binds 1 zinc ion.</text>
</comment>
<evidence type="ECO:0000256" key="1">
    <source>
        <dbReference type="ARBA" id="ARBA00022670"/>
    </source>
</evidence>
<evidence type="ECO:0000256" key="4">
    <source>
        <dbReference type="ARBA" id="ARBA00022833"/>
    </source>
</evidence>
<organism evidence="9 10">
    <name type="scientific">Weissella muntiaci</name>
    <dbReference type="NCBI Taxonomy" id="2508881"/>
    <lineage>
        <taxon>Bacteria</taxon>
        <taxon>Bacillati</taxon>
        <taxon>Bacillota</taxon>
        <taxon>Bacilli</taxon>
        <taxon>Lactobacillales</taxon>
        <taxon>Lactobacillaceae</taxon>
        <taxon>Weissella</taxon>
    </lineage>
</organism>
<keyword evidence="5 6" id="KW-0482">Metalloprotease</keyword>
<dbReference type="Gene3D" id="1.10.1370.20">
    <property type="entry name" value="Oligoendopeptidase f, C-terminal domain"/>
    <property type="match status" value="1"/>
</dbReference>
<evidence type="ECO:0000256" key="2">
    <source>
        <dbReference type="ARBA" id="ARBA00022723"/>
    </source>
</evidence>
<evidence type="ECO:0000313" key="10">
    <source>
        <dbReference type="Proteomes" id="UP000371977"/>
    </source>
</evidence>
<dbReference type="InterPro" id="IPR034006">
    <property type="entry name" value="M3B_PepF_2"/>
</dbReference>
<gene>
    <name evidence="9" type="ORF">ESZ50_06570</name>
</gene>
<comment type="caution">
    <text evidence="9">The sequence shown here is derived from an EMBL/GenBank/DDBJ whole genome shotgun (WGS) entry which is preliminary data.</text>
</comment>
<evidence type="ECO:0000256" key="6">
    <source>
        <dbReference type="RuleBase" id="RU003435"/>
    </source>
</evidence>
<dbReference type="SUPFAM" id="SSF55486">
    <property type="entry name" value="Metalloproteases ('zincins'), catalytic domain"/>
    <property type="match status" value="1"/>
</dbReference>
<dbReference type="GO" id="GO:0046872">
    <property type="term" value="F:metal ion binding"/>
    <property type="evidence" value="ECO:0007669"/>
    <property type="project" value="UniProtKB-UniRule"/>
</dbReference>
<dbReference type="InterPro" id="IPR001567">
    <property type="entry name" value="Pept_M3A_M3B_dom"/>
</dbReference>
<dbReference type="InterPro" id="IPR013647">
    <property type="entry name" value="OligopepF_N_dom"/>
</dbReference>
<evidence type="ECO:0000256" key="3">
    <source>
        <dbReference type="ARBA" id="ARBA00022801"/>
    </source>
</evidence>
<dbReference type="GO" id="GO:0006508">
    <property type="term" value="P:proteolysis"/>
    <property type="evidence" value="ECO:0007669"/>
    <property type="project" value="UniProtKB-KW"/>
</dbReference>
<accession>A0A6C2C515</accession>
<sequence>MTYSLNWNLDRIYPGGLNSTAFADKLTTLTDQIKQFNNDTNIYKAQTDRNFITLQELTTHAQTIEAGLRTAELFVNALAAADYTNPAYRPYQDRIAKLDADYQTPLNNFSKILAALSTTEFANFQATDIAHPVAFHLQELRQQAERLLDPATETLLNRYHLDGLKAWSDHYDTISAGLSLEFVDEANKTITLSAGQALNQIDGYPNHTTRAAIMQAYEAMWSKAENLSADTLNHLAGARLTEQAAHNYSDHLTQPLELNRMSRATLDTMWQVVDQNKTMFNQFFARKQALLGLTKLGWQDQNAPITNLGDYQPSSITYDEAAEFIIKNFGQYSPKMATFAKMAFEQNWIEAEDRAGKTPGAWMESVPDIHESRIITTFTGSVNDAATIAHELGHAFHSSVLNDLPIWRDQPAMNLAETASTFAEMLIADANVQAAKSKAEKIALLDAKLSNAVAMFLNIRARFLFEDAFYQERQAGFIPAQRLNELMDAAQKTAFNNLLDERHPHFWTSKLHFYIDDVPFYNFPYTFGYLFSTGIYAWAQTQPNFEDAYIALLRDSANMTTEELAIKHLNVDLTEPNFWQKATDLIKADIDEFIELSAEYVD</sequence>
<evidence type="ECO:0000313" key="9">
    <source>
        <dbReference type="EMBL" id="TYC48917.1"/>
    </source>
</evidence>
<dbReference type="OrthoDB" id="9769691at2"/>
<dbReference type="Pfam" id="PF08439">
    <property type="entry name" value="Peptidase_M3_N"/>
    <property type="match status" value="1"/>
</dbReference>
<keyword evidence="3 6" id="KW-0378">Hydrolase</keyword>
<reference evidence="9 10" key="1">
    <citation type="submission" date="2019-01" db="EMBL/GenBank/DDBJ databases">
        <title>Weissella sp. nov., a novel lactic acid bacterium isolated from animal feces.</title>
        <authorList>
            <person name="Wang L.-T."/>
        </authorList>
    </citation>
    <scope>NUCLEOTIDE SEQUENCE [LARGE SCALE GENOMIC DNA]</scope>
    <source>
        <strain evidence="9 10">8H-2</strain>
    </source>
</reference>
<feature type="domain" description="Peptidase M3A/M3B catalytic" evidence="7">
    <location>
        <begin position="205"/>
        <end position="582"/>
    </location>
</feature>
<dbReference type="GO" id="GO:0004181">
    <property type="term" value="F:metallocarboxypeptidase activity"/>
    <property type="evidence" value="ECO:0007669"/>
    <property type="project" value="InterPro"/>
</dbReference>
<dbReference type="GO" id="GO:0004222">
    <property type="term" value="F:metalloendopeptidase activity"/>
    <property type="evidence" value="ECO:0007669"/>
    <property type="project" value="InterPro"/>
</dbReference>
<keyword evidence="10" id="KW-1185">Reference proteome</keyword>
<dbReference type="CDD" id="cd09607">
    <property type="entry name" value="M3B_PepF"/>
    <property type="match status" value="1"/>
</dbReference>
<proteinExistence type="inferred from homology"/>
<dbReference type="PANTHER" id="PTHR34217">
    <property type="entry name" value="METAL-DEPENDENT CARBOXYPEPTIDASE"/>
    <property type="match status" value="1"/>
</dbReference>
<evidence type="ECO:0000259" key="7">
    <source>
        <dbReference type="Pfam" id="PF01432"/>
    </source>
</evidence>
<name>A0A6C2C515_9LACO</name>
<dbReference type="Gene3D" id="1.20.140.70">
    <property type="entry name" value="Oligopeptidase f, N-terminal domain"/>
    <property type="match status" value="1"/>
</dbReference>
<keyword evidence="4 6" id="KW-0862">Zinc</keyword>
<dbReference type="Pfam" id="PF01432">
    <property type="entry name" value="Peptidase_M3"/>
    <property type="match status" value="1"/>
</dbReference>
<comment type="similarity">
    <text evidence="6">Belongs to the peptidase M3 family.</text>
</comment>
<dbReference type="AlphaFoldDB" id="A0A6C2C515"/>
<dbReference type="InterPro" id="IPR042088">
    <property type="entry name" value="OligoPept_F_C"/>
</dbReference>
<feature type="domain" description="Oligopeptidase F N-terminal" evidence="8">
    <location>
        <begin position="113"/>
        <end position="178"/>
    </location>
</feature>
<dbReference type="InterPro" id="IPR001333">
    <property type="entry name" value="Peptidase_M32_Taq"/>
</dbReference>
<dbReference type="EMBL" id="SDGZ01000015">
    <property type="protein sequence ID" value="TYC48917.1"/>
    <property type="molecule type" value="Genomic_DNA"/>
</dbReference>
<dbReference type="NCBIfam" id="TIGR02290">
    <property type="entry name" value="M3_fam_3"/>
    <property type="match status" value="1"/>
</dbReference>
<protein>
    <submittedName>
        <fullName evidence="9">M3 family oligoendopeptidase</fullName>
    </submittedName>
</protein>
<dbReference type="Proteomes" id="UP000371977">
    <property type="component" value="Unassembled WGS sequence"/>
</dbReference>
<dbReference type="RefSeq" id="WP_148622779.1">
    <property type="nucleotide sequence ID" value="NZ_SDGZ01000015.1"/>
</dbReference>
<keyword evidence="2 6" id="KW-0479">Metal-binding</keyword>